<reference evidence="1 2" key="1">
    <citation type="submission" date="2021-06" db="EMBL/GenBank/DDBJ databases">
        <authorList>
            <person name="Palmer J.M."/>
        </authorList>
    </citation>
    <scope>NUCLEOTIDE SEQUENCE [LARGE SCALE GENOMIC DNA]</scope>
    <source>
        <strain evidence="1 2">XC_2019</strain>
        <tissue evidence="1">Muscle</tissue>
    </source>
</reference>
<evidence type="ECO:0000313" key="2">
    <source>
        <dbReference type="Proteomes" id="UP001434883"/>
    </source>
</evidence>
<comment type="caution">
    <text evidence="1">The sequence shown here is derived from an EMBL/GenBank/DDBJ whole genome shotgun (WGS) entry which is preliminary data.</text>
</comment>
<name>A0ABV0R8M9_9TELE</name>
<protein>
    <submittedName>
        <fullName evidence="1">Uncharacterized protein</fullName>
    </submittedName>
</protein>
<evidence type="ECO:0000313" key="1">
    <source>
        <dbReference type="EMBL" id="MEQ2204498.1"/>
    </source>
</evidence>
<sequence length="100" mass="11235">MVAQPIVSFLKLKSSFENCFLYLAWLSLKLKAGFFSIPKPYRCCNLSKALIDCAEVSDTFCPKRLLSPRPFLVLVAVMAHPPNLPRPVPAAFVLVTPRFH</sequence>
<dbReference type="Proteomes" id="UP001434883">
    <property type="component" value="Unassembled WGS sequence"/>
</dbReference>
<organism evidence="1 2">
    <name type="scientific">Xenoophorus captivus</name>
    <dbReference type="NCBI Taxonomy" id="1517983"/>
    <lineage>
        <taxon>Eukaryota</taxon>
        <taxon>Metazoa</taxon>
        <taxon>Chordata</taxon>
        <taxon>Craniata</taxon>
        <taxon>Vertebrata</taxon>
        <taxon>Euteleostomi</taxon>
        <taxon>Actinopterygii</taxon>
        <taxon>Neopterygii</taxon>
        <taxon>Teleostei</taxon>
        <taxon>Neoteleostei</taxon>
        <taxon>Acanthomorphata</taxon>
        <taxon>Ovalentaria</taxon>
        <taxon>Atherinomorphae</taxon>
        <taxon>Cyprinodontiformes</taxon>
        <taxon>Goodeidae</taxon>
        <taxon>Xenoophorus</taxon>
    </lineage>
</organism>
<proteinExistence type="predicted"/>
<dbReference type="EMBL" id="JAHRIN010036526">
    <property type="protein sequence ID" value="MEQ2204498.1"/>
    <property type="molecule type" value="Genomic_DNA"/>
</dbReference>
<keyword evidence="2" id="KW-1185">Reference proteome</keyword>
<gene>
    <name evidence="1" type="ORF">XENOCAPTIV_014033</name>
</gene>
<accession>A0ABV0R8M9</accession>